<gene>
    <name evidence="1" type="ORF">ERS013200_00647</name>
</gene>
<reference evidence="1 2" key="1">
    <citation type="submission" date="2015-07" db="EMBL/GenBank/DDBJ databases">
        <authorList>
            <consortium name="Pathogen Informatics"/>
        </authorList>
    </citation>
    <scope>NUCLEOTIDE SEQUENCE [LARGE SCALE GENOMIC DNA]</scope>
    <source>
        <strain evidence="1 2">A316</strain>
    </source>
</reference>
<evidence type="ECO:0000313" key="2">
    <source>
        <dbReference type="Proteomes" id="UP000041770"/>
    </source>
</evidence>
<accession>A0A655XKG3</accession>
<organism evidence="1 2">
    <name type="scientific">Vibrio cholerae</name>
    <dbReference type="NCBI Taxonomy" id="666"/>
    <lineage>
        <taxon>Bacteria</taxon>
        <taxon>Pseudomonadati</taxon>
        <taxon>Pseudomonadota</taxon>
        <taxon>Gammaproteobacteria</taxon>
        <taxon>Vibrionales</taxon>
        <taxon>Vibrionaceae</taxon>
        <taxon>Vibrio</taxon>
    </lineage>
</organism>
<sequence length="56" mass="6557">MFLISRLLSAKFPIFCVKRCNAEQSDLNRSLFCFLNQDDNKSINTTRSAEYVHITR</sequence>
<name>A0A655XKG3_VIBCL</name>
<evidence type="ECO:0000313" key="1">
    <source>
        <dbReference type="EMBL" id="CSC13972.1"/>
    </source>
</evidence>
<proteinExistence type="predicted"/>
<protein>
    <submittedName>
        <fullName evidence="1">Uncharacterized protein</fullName>
    </submittedName>
</protein>
<dbReference type="AlphaFoldDB" id="A0A655XKG3"/>
<dbReference type="Proteomes" id="UP000041770">
    <property type="component" value="Unassembled WGS sequence"/>
</dbReference>
<dbReference type="EMBL" id="CWQY01000003">
    <property type="protein sequence ID" value="CSC13972.1"/>
    <property type="molecule type" value="Genomic_DNA"/>
</dbReference>